<name>A0A0H4WTA4_9BACT</name>
<evidence type="ECO:0000313" key="2">
    <source>
        <dbReference type="Proteomes" id="UP000009026"/>
    </source>
</evidence>
<organism evidence="1 2">
    <name type="scientific">Pseudomyxococcus hansupus</name>
    <dbReference type="NCBI Taxonomy" id="1297742"/>
    <lineage>
        <taxon>Bacteria</taxon>
        <taxon>Pseudomonadati</taxon>
        <taxon>Myxococcota</taxon>
        <taxon>Myxococcia</taxon>
        <taxon>Myxococcales</taxon>
        <taxon>Cystobacterineae</taxon>
        <taxon>Myxococcaceae</taxon>
        <taxon>Pseudomyxococcus</taxon>
    </lineage>
</organism>
<sequence length="100" mass="10813">MCIAALSATACGGTEMEAPAPEAEREVEQFKYYAYCETDAHGYQTGRCLDFHAYAYCADAPLLGCHVGARAPISRVSQACGTYVNDSNCDGKYLPDLIEM</sequence>
<gene>
    <name evidence="1" type="ORF">A176_001705</name>
</gene>
<dbReference type="AlphaFoldDB" id="A0A0H4WTA4"/>
<dbReference type="Proteomes" id="UP000009026">
    <property type="component" value="Chromosome"/>
</dbReference>
<accession>A0A0H4WTA4</accession>
<proteinExistence type="predicted"/>
<dbReference type="STRING" id="1297742.A176_001705"/>
<keyword evidence="2" id="KW-1185">Reference proteome</keyword>
<evidence type="ECO:0000313" key="1">
    <source>
        <dbReference type="EMBL" id="AKQ64793.1"/>
    </source>
</evidence>
<reference evidence="1 2" key="1">
    <citation type="journal article" date="2016" name="PLoS ONE">
        <title>Complete Genome Sequence and Comparative Genomics of a Novel Myxobacterium Myxococcus hansupus.</title>
        <authorList>
            <person name="Sharma G."/>
            <person name="Narwani T."/>
            <person name="Subramanian S."/>
        </authorList>
    </citation>
    <scope>NUCLEOTIDE SEQUENCE [LARGE SCALE GENOMIC DNA]</scope>
    <source>
        <strain evidence="2">mixupus</strain>
    </source>
</reference>
<dbReference type="KEGG" id="mym:A176_001705"/>
<dbReference type="EMBL" id="CP012109">
    <property type="protein sequence ID" value="AKQ64793.1"/>
    <property type="molecule type" value="Genomic_DNA"/>
</dbReference>
<dbReference type="PATRIC" id="fig|1297742.4.peg.1725"/>
<protein>
    <submittedName>
        <fullName evidence="1">Uncharacterized protein</fullName>
    </submittedName>
</protein>